<evidence type="ECO:0000256" key="4">
    <source>
        <dbReference type="ARBA" id="ARBA00022692"/>
    </source>
</evidence>
<keyword evidence="7 10" id="KW-0472">Membrane</keyword>
<evidence type="ECO:0000256" key="9">
    <source>
        <dbReference type="ARBA" id="ARBA00023237"/>
    </source>
</evidence>
<dbReference type="InterPro" id="IPR037066">
    <property type="entry name" value="Plug_dom_sf"/>
</dbReference>
<gene>
    <name evidence="14" type="ORF">J3U87_30060</name>
</gene>
<dbReference type="Pfam" id="PF00593">
    <property type="entry name" value="TonB_dep_Rec_b-barrel"/>
    <property type="match status" value="1"/>
</dbReference>
<evidence type="ECO:0000256" key="11">
    <source>
        <dbReference type="RuleBase" id="RU003357"/>
    </source>
</evidence>
<dbReference type="AlphaFoldDB" id="A0A8A4TLU6"/>
<name>A0A8A4TLU6_SULCO</name>
<keyword evidence="8 14" id="KW-0675">Receptor</keyword>
<feature type="domain" description="TonB-dependent receptor plug" evidence="13">
    <location>
        <begin position="48"/>
        <end position="156"/>
    </location>
</feature>
<evidence type="ECO:0000256" key="5">
    <source>
        <dbReference type="ARBA" id="ARBA00022729"/>
    </source>
</evidence>
<dbReference type="GO" id="GO:0009279">
    <property type="term" value="C:cell outer membrane"/>
    <property type="evidence" value="ECO:0007669"/>
    <property type="project" value="UniProtKB-SubCell"/>
</dbReference>
<dbReference type="PROSITE" id="PS52016">
    <property type="entry name" value="TONB_DEPENDENT_REC_3"/>
    <property type="match status" value="1"/>
</dbReference>
<keyword evidence="6 11" id="KW-0798">TonB box</keyword>
<evidence type="ECO:0000256" key="1">
    <source>
        <dbReference type="ARBA" id="ARBA00004571"/>
    </source>
</evidence>
<dbReference type="RefSeq" id="WP_237379480.1">
    <property type="nucleotide sequence ID" value="NZ_CP071793.1"/>
</dbReference>
<dbReference type="GO" id="GO:0044718">
    <property type="term" value="P:siderophore transmembrane transport"/>
    <property type="evidence" value="ECO:0007669"/>
    <property type="project" value="TreeGrafter"/>
</dbReference>
<evidence type="ECO:0000256" key="6">
    <source>
        <dbReference type="ARBA" id="ARBA00023077"/>
    </source>
</evidence>
<dbReference type="PANTHER" id="PTHR30069">
    <property type="entry name" value="TONB-DEPENDENT OUTER MEMBRANE RECEPTOR"/>
    <property type="match status" value="1"/>
</dbReference>
<dbReference type="EMBL" id="CP071793">
    <property type="protein sequence ID" value="QTD49848.1"/>
    <property type="molecule type" value="Genomic_DNA"/>
</dbReference>
<dbReference type="SUPFAM" id="SSF56935">
    <property type="entry name" value="Porins"/>
    <property type="match status" value="1"/>
</dbReference>
<evidence type="ECO:0000256" key="2">
    <source>
        <dbReference type="ARBA" id="ARBA00022448"/>
    </source>
</evidence>
<keyword evidence="9 10" id="KW-0998">Cell outer membrane</keyword>
<accession>A0A8A4TLU6</accession>
<keyword evidence="15" id="KW-1185">Reference proteome</keyword>
<protein>
    <submittedName>
        <fullName evidence="14">TonB-dependent receptor</fullName>
    </submittedName>
</protein>
<feature type="domain" description="TonB-dependent receptor-like beta-barrel" evidence="12">
    <location>
        <begin position="204"/>
        <end position="634"/>
    </location>
</feature>
<keyword evidence="4 10" id="KW-0812">Transmembrane</keyword>
<dbReference type="InterPro" id="IPR000531">
    <property type="entry name" value="Beta-barrel_TonB"/>
</dbReference>
<dbReference type="InterPro" id="IPR012910">
    <property type="entry name" value="Plug_dom"/>
</dbReference>
<sequence length="668" mass="76473">MGPYLRLVTIAFCFTWAFADDMDLMELSLEELLTMDVTSATKTTGVTLQKAPSVIRVFTREDIDKFGFTTLYDMLSNVPGIQIQEYRSGHQLSWIRGVQARYNNKILWLIDGIPIRDSYYGHSFLDEGFPLEIVERVEVINGPGSVLYGANAFSGVVSIKTRQSGREVKAGYSSHSSPEGALYWTENSWTFYGGFFDSEGFSPRLNNDGNAWEHNQDRERTSAMIRYKKGPWEAVVSATEFEYAENHRDSRKDRSISRDPAYGAIKYTRSYDDAFSVNLVAYYEQYPLSKFQHRFDASGQITRIEREVFDTLMFGTDLDITYRTRNHTLVFGASFQHDEDDGMFAEDLFPEPERSNSLAVSGVQRDNIGVFIQDMWDFDEKWALVTGMRFDHLSDFDNEWNWRVGLVTEQASFYGKLLVGSAYRVPSYREYLDVAAFNFGLEPEHMTTIELQIGKKLARSDMNLTFYRNSYDDFIKDLFVTTIREPDGDRLIDDEYAINAENREITGLEANIRYFPTDAITVGIGLEAVLDATETIGDIDSDIITSTENETAETDLFFLADFTFNAMIGYRFGKGHRVGANLFYFGDRDVPEGYQSGVPVENQDRGLADAFFKLDLYGKWSFSQRLAFKAHVYNALDEEIYSPSFDDPAKFDNEWPGAEFRGTLTYKF</sequence>
<evidence type="ECO:0000259" key="12">
    <source>
        <dbReference type="Pfam" id="PF00593"/>
    </source>
</evidence>
<evidence type="ECO:0000259" key="13">
    <source>
        <dbReference type="Pfam" id="PF07715"/>
    </source>
</evidence>
<dbReference type="Proteomes" id="UP000663929">
    <property type="component" value="Chromosome"/>
</dbReference>
<comment type="subcellular location">
    <subcellularLocation>
        <location evidence="1 10">Cell outer membrane</location>
        <topology evidence="1 10">Multi-pass membrane protein</topology>
    </subcellularLocation>
</comment>
<comment type="similarity">
    <text evidence="10 11">Belongs to the TonB-dependent receptor family.</text>
</comment>
<dbReference type="Gene3D" id="2.40.170.20">
    <property type="entry name" value="TonB-dependent receptor, beta-barrel domain"/>
    <property type="match status" value="1"/>
</dbReference>
<proteinExistence type="inferred from homology"/>
<dbReference type="GO" id="GO:0015344">
    <property type="term" value="F:siderophore uptake transmembrane transporter activity"/>
    <property type="evidence" value="ECO:0007669"/>
    <property type="project" value="TreeGrafter"/>
</dbReference>
<dbReference type="Pfam" id="PF07715">
    <property type="entry name" value="Plug"/>
    <property type="match status" value="1"/>
</dbReference>
<organism evidence="14 15">
    <name type="scientific">Sulfidibacter corallicola</name>
    <dbReference type="NCBI Taxonomy" id="2818388"/>
    <lineage>
        <taxon>Bacteria</taxon>
        <taxon>Pseudomonadati</taxon>
        <taxon>Acidobacteriota</taxon>
        <taxon>Holophagae</taxon>
        <taxon>Acanthopleuribacterales</taxon>
        <taxon>Acanthopleuribacteraceae</taxon>
        <taxon>Sulfidibacter</taxon>
    </lineage>
</organism>
<reference evidence="14" key="1">
    <citation type="submission" date="2021-03" db="EMBL/GenBank/DDBJ databases">
        <title>Acanthopleuribacteraceae sp. M133.</title>
        <authorList>
            <person name="Wang G."/>
        </authorList>
    </citation>
    <scope>NUCLEOTIDE SEQUENCE</scope>
    <source>
        <strain evidence="14">M133</strain>
    </source>
</reference>
<evidence type="ECO:0000256" key="10">
    <source>
        <dbReference type="PROSITE-ProRule" id="PRU01360"/>
    </source>
</evidence>
<evidence type="ECO:0000313" key="15">
    <source>
        <dbReference type="Proteomes" id="UP000663929"/>
    </source>
</evidence>
<keyword evidence="5" id="KW-0732">Signal</keyword>
<evidence type="ECO:0000256" key="3">
    <source>
        <dbReference type="ARBA" id="ARBA00022452"/>
    </source>
</evidence>
<keyword evidence="3 10" id="KW-1134">Transmembrane beta strand</keyword>
<dbReference type="Gene3D" id="2.170.130.10">
    <property type="entry name" value="TonB-dependent receptor, plug domain"/>
    <property type="match status" value="1"/>
</dbReference>
<dbReference type="InterPro" id="IPR036942">
    <property type="entry name" value="Beta-barrel_TonB_sf"/>
</dbReference>
<keyword evidence="2 10" id="KW-0813">Transport</keyword>
<dbReference type="InterPro" id="IPR039426">
    <property type="entry name" value="TonB-dep_rcpt-like"/>
</dbReference>
<evidence type="ECO:0000256" key="8">
    <source>
        <dbReference type="ARBA" id="ARBA00023170"/>
    </source>
</evidence>
<evidence type="ECO:0000256" key="7">
    <source>
        <dbReference type="ARBA" id="ARBA00023136"/>
    </source>
</evidence>
<dbReference type="KEGG" id="scor:J3U87_30060"/>
<dbReference type="PANTHER" id="PTHR30069:SF29">
    <property type="entry name" value="HEMOGLOBIN AND HEMOGLOBIN-HAPTOGLOBIN-BINDING PROTEIN 1-RELATED"/>
    <property type="match status" value="1"/>
</dbReference>
<evidence type="ECO:0000313" key="14">
    <source>
        <dbReference type="EMBL" id="QTD49848.1"/>
    </source>
</evidence>